<evidence type="ECO:0000313" key="5">
    <source>
        <dbReference type="Proteomes" id="UP000664534"/>
    </source>
</evidence>
<feature type="region of interest" description="Disordered" evidence="2">
    <location>
        <begin position="477"/>
        <end position="533"/>
    </location>
</feature>
<dbReference type="EMBL" id="CAJPDT010000140">
    <property type="protein sequence ID" value="CAF9941052.1"/>
    <property type="molecule type" value="Genomic_DNA"/>
</dbReference>
<dbReference type="AlphaFoldDB" id="A0A8H3J5H7"/>
<dbReference type="InterPro" id="IPR021858">
    <property type="entry name" value="Fun_TF"/>
</dbReference>
<keyword evidence="5" id="KW-1185">Reference proteome</keyword>
<name>A0A8H3J5H7_9LECA</name>
<dbReference type="GO" id="GO:0000981">
    <property type="term" value="F:DNA-binding transcription factor activity, RNA polymerase II-specific"/>
    <property type="evidence" value="ECO:0007669"/>
    <property type="project" value="InterPro"/>
</dbReference>
<feature type="compositionally biased region" description="Low complexity" evidence="2">
    <location>
        <begin position="70"/>
        <end position="81"/>
    </location>
</feature>
<organism evidence="4 5">
    <name type="scientific">Imshaugia aleurites</name>
    <dbReference type="NCBI Taxonomy" id="172621"/>
    <lineage>
        <taxon>Eukaryota</taxon>
        <taxon>Fungi</taxon>
        <taxon>Dikarya</taxon>
        <taxon>Ascomycota</taxon>
        <taxon>Pezizomycotina</taxon>
        <taxon>Lecanoromycetes</taxon>
        <taxon>OSLEUM clade</taxon>
        <taxon>Lecanoromycetidae</taxon>
        <taxon>Lecanorales</taxon>
        <taxon>Lecanorineae</taxon>
        <taxon>Parmeliaceae</taxon>
        <taxon>Imshaugia</taxon>
    </lineage>
</organism>
<sequence length="645" mass="71241">MVKAPRSKGCRVCVQRRVKCDQERPTCLRCRKAGRECPGYQTISFVDEGPTIRDLYTTDDKGKQAERRSSSSSPSTSSGSRPVNPAPFEYLTQGVSDDSDTNPAPQDRGRSLDLERCTLVSILSPTAHQSQLLTLFLGTIVSGNPVQLAPTYHCHSIWLAHLASRTDVSVTLLYAIRAISLSFLGRRIKDENLVQNSRLIYGKTLLKLNKCLQDPTEGYSSDTLCATILLTFYELLNCTERNSWVRHAGGAGHLMRLRGVARHQTDFEKAMFLACRHSIILESFYLAKPCFLASAPWRRLSQEIHDATPRKTTFDVTKEAFMQEIVQHPGWAQEAIQYMASDGRDRSVLQDLVRRGHMHRSNHKSIHKRCVEALREAGQLPFEVPSPLDDKVFPVVYQYPGILVASIFCCYWAILKALNIILIGLEAKLSAMESTYQTSEEQLTPSQTLAARNMPQTPENVTGVILAESTQPRDMESAALASGAAVTGSGETAQILPDRTSLSPATDLATGPRSSRSPTPAATSPTDYPTMSPNDTAKRREMYMAESIHSAHQICKSVESISTAIFLGPIFLIFSLKSISKMQDDPVVKEWVLRKMELLGKTWGLAKKEAEFAREANLGPRIFGGAFGGGVEDSGGFVLVARPSQ</sequence>
<feature type="compositionally biased region" description="Low complexity" evidence="2">
    <location>
        <begin position="509"/>
        <end position="526"/>
    </location>
</feature>
<dbReference type="CDD" id="cd00067">
    <property type="entry name" value="GAL4"/>
    <property type="match status" value="1"/>
</dbReference>
<evidence type="ECO:0000256" key="1">
    <source>
        <dbReference type="ARBA" id="ARBA00023242"/>
    </source>
</evidence>
<dbReference type="OrthoDB" id="5126878at2759"/>
<dbReference type="GO" id="GO:0008270">
    <property type="term" value="F:zinc ion binding"/>
    <property type="evidence" value="ECO:0007669"/>
    <property type="project" value="InterPro"/>
</dbReference>
<dbReference type="Pfam" id="PF00172">
    <property type="entry name" value="Zn_clus"/>
    <property type="match status" value="1"/>
</dbReference>
<comment type="caution">
    <text evidence="4">The sequence shown here is derived from an EMBL/GenBank/DDBJ whole genome shotgun (WGS) entry which is preliminary data.</text>
</comment>
<dbReference type="SUPFAM" id="SSF57701">
    <property type="entry name" value="Zn2/Cys6 DNA-binding domain"/>
    <property type="match status" value="1"/>
</dbReference>
<evidence type="ECO:0000259" key="3">
    <source>
        <dbReference type="PROSITE" id="PS50048"/>
    </source>
</evidence>
<feature type="compositionally biased region" description="Basic and acidic residues" evidence="2">
    <location>
        <begin position="56"/>
        <end position="69"/>
    </location>
</feature>
<evidence type="ECO:0000256" key="2">
    <source>
        <dbReference type="SAM" id="MobiDB-lite"/>
    </source>
</evidence>
<dbReference type="Gene3D" id="4.10.240.10">
    <property type="entry name" value="Zn(2)-C6 fungal-type DNA-binding domain"/>
    <property type="match status" value="1"/>
</dbReference>
<reference evidence="4" key="1">
    <citation type="submission" date="2021-03" db="EMBL/GenBank/DDBJ databases">
        <authorList>
            <person name="Tagirdzhanova G."/>
        </authorList>
    </citation>
    <scope>NUCLEOTIDE SEQUENCE</scope>
</reference>
<gene>
    <name evidence="4" type="ORF">IMSHALPRED_002408</name>
</gene>
<feature type="domain" description="Zn(2)-C6 fungal-type" evidence="3">
    <location>
        <begin position="9"/>
        <end position="37"/>
    </location>
</feature>
<keyword evidence="1" id="KW-0539">Nucleus</keyword>
<evidence type="ECO:0000313" key="4">
    <source>
        <dbReference type="EMBL" id="CAF9941052.1"/>
    </source>
</evidence>
<dbReference type="PANTHER" id="PTHR38111">
    <property type="entry name" value="ZN(2)-C6 FUNGAL-TYPE DOMAIN-CONTAINING PROTEIN-RELATED"/>
    <property type="match status" value="1"/>
</dbReference>
<dbReference type="Proteomes" id="UP000664534">
    <property type="component" value="Unassembled WGS sequence"/>
</dbReference>
<feature type="region of interest" description="Disordered" evidence="2">
    <location>
        <begin position="51"/>
        <end position="110"/>
    </location>
</feature>
<dbReference type="SMART" id="SM00066">
    <property type="entry name" value="GAL4"/>
    <property type="match status" value="1"/>
</dbReference>
<feature type="compositionally biased region" description="Polar residues" evidence="2">
    <location>
        <begin position="93"/>
        <end position="104"/>
    </location>
</feature>
<dbReference type="InterPro" id="IPR036864">
    <property type="entry name" value="Zn2-C6_fun-type_DNA-bd_sf"/>
</dbReference>
<protein>
    <recommendedName>
        <fullName evidence="3">Zn(2)-C6 fungal-type domain-containing protein</fullName>
    </recommendedName>
</protein>
<accession>A0A8H3J5H7</accession>
<dbReference type="PANTHER" id="PTHR38111:SF6">
    <property type="entry name" value="FINGER DOMAIN PROTEIN, PUTATIVE (AFU_ORTHOLOGUE AFUA_8G01940)-RELATED"/>
    <property type="match status" value="1"/>
</dbReference>
<dbReference type="Pfam" id="PF11951">
    <property type="entry name" value="Fungal_trans_2"/>
    <property type="match status" value="1"/>
</dbReference>
<dbReference type="InterPro" id="IPR053178">
    <property type="entry name" value="Osmoadaptation_assoc"/>
</dbReference>
<dbReference type="PROSITE" id="PS50048">
    <property type="entry name" value="ZN2_CY6_FUNGAL_2"/>
    <property type="match status" value="1"/>
</dbReference>
<dbReference type="InterPro" id="IPR001138">
    <property type="entry name" value="Zn2Cys6_DnaBD"/>
</dbReference>
<proteinExistence type="predicted"/>